<dbReference type="RefSeq" id="XP_017785274.1">
    <property type="nucleotide sequence ID" value="XM_017929785.1"/>
</dbReference>
<gene>
    <name evidence="8" type="primary">LOC108568599</name>
</gene>
<keyword evidence="7" id="KW-1185">Reference proteome</keyword>
<dbReference type="GeneID" id="108568599"/>
<evidence type="ECO:0000256" key="4">
    <source>
        <dbReference type="ARBA" id="ARBA00035194"/>
    </source>
</evidence>
<feature type="domain" description="Ribosomal protein L9" evidence="6">
    <location>
        <begin position="74"/>
        <end position="120"/>
    </location>
</feature>
<evidence type="ECO:0000313" key="8">
    <source>
        <dbReference type="RefSeq" id="XP_017785274.1"/>
    </source>
</evidence>
<proteinExistence type="inferred from homology"/>
<dbReference type="InterPro" id="IPR009027">
    <property type="entry name" value="Ribosomal_bL9/RNase_H1_N"/>
</dbReference>
<dbReference type="InterPro" id="IPR036935">
    <property type="entry name" value="Ribosomal_bL9_N_sf"/>
</dbReference>
<dbReference type="PANTHER" id="PTHR21368">
    <property type="entry name" value="50S RIBOSOMAL PROTEIN L9"/>
    <property type="match status" value="1"/>
</dbReference>
<reference evidence="8" key="1">
    <citation type="submission" date="2025-08" db="UniProtKB">
        <authorList>
            <consortium name="RefSeq"/>
        </authorList>
    </citation>
    <scope>IDENTIFICATION</scope>
    <source>
        <tissue evidence="8">Whole Larva</tissue>
    </source>
</reference>
<sequence>MWKTLGKAVAPILRESLILTPENVLQQQLRTTYILKRRNSPFLNKNGSLPKRLKAKHYIYDLVEDTNVNREPDMNVILTTYVAGLGDVGDKVAVRPNYAYNKLLMTGQAVYASPENVEKFKDYQSNIEEKTYSSATSQRAVDCLSRVTLSIIMNKETPWVLKPWHVKASFRKCGYWVPEETIVLPTNPITGPNLELENKEFFVTITVNNMEKVNVRCKIHHWTTEVVDRLPHEKDFWKKKLDPVFSEDAAILAELTPNKGLNADQ</sequence>
<evidence type="ECO:0000313" key="7">
    <source>
        <dbReference type="Proteomes" id="UP000695000"/>
    </source>
</evidence>
<evidence type="ECO:0000256" key="1">
    <source>
        <dbReference type="ARBA" id="ARBA00010605"/>
    </source>
</evidence>
<name>A0ABM1NEM4_NICVS</name>
<accession>A0ABM1NEM4</accession>
<dbReference type="Pfam" id="PF01281">
    <property type="entry name" value="Ribosomal_L9_N"/>
    <property type="match status" value="1"/>
</dbReference>
<dbReference type="Proteomes" id="UP000695000">
    <property type="component" value="Unplaced"/>
</dbReference>
<dbReference type="Gene3D" id="3.40.5.10">
    <property type="entry name" value="Ribosomal protein L9, N-terminal domain"/>
    <property type="match status" value="1"/>
</dbReference>
<evidence type="ECO:0000256" key="3">
    <source>
        <dbReference type="ARBA" id="ARBA00023274"/>
    </source>
</evidence>
<dbReference type="SUPFAM" id="SSF55658">
    <property type="entry name" value="L9 N-domain-like"/>
    <property type="match status" value="1"/>
</dbReference>
<keyword evidence="3" id="KW-0687">Ribonucleoprotein</keyword>
<dbReference type="InterPro" id="IPR000244">
    <property type="entry name" value="Ribosomal_bL9"/>
</dbReference>
<keyword evidence="2 8" id="KW-0689">Ribosomal protein</keyword>
<dbReference type="GO" id="GO:0005840">
    <property type="term" value="C:ribosome"/>
    <property type="evidence" value="ECO:0007669"/>
    <property type="project" value="UniProtKB-KW"/>
</dbReference>
<comment type="similarity">
    <text evidence="1">Belongs to the bacterial ribosomal protein bL9 family.</text>
</comment>
<protein>
    <recommendedName>
        <fullName evidence="4">Large ribosomal subunit protein bL9m</fullName>
    </recommendedName>
    <alternativeName>
        <fullName evidence="5">39S ribosomal protein L9, mitochondrial</fullName>
    </alternativeName>
</protein>
<evidence type="ECO:0000259" key="6">
    <source>
        <dbReference type="Pfam" id="PF01281"/>
    </source>
</evidence>
<dbReference type="InterPro" id="IPR020070">
    <property type="entry name" value="Ribosomal_bL9_N"/>
</dbReference>
<organism evidence="7 8">
    <name type="scientific">Nicrophorus vespilloides</name>
    <name type="common">Boreal carrion beetle</name>
    <dbReference type="NCBI Taxonomy" id="110193"/>
    <lineage>
        <taxon>Eukaryota</taxon>
        <taxon>Metazoa</taxon>
        <taxon>Ecdysozoa</taxon>
        <taxon>Arthropoda</taxon>
        <taxon>Hexapoda</taxon>
        <taxon>Insecta</taxon>
        <taxon>Pterygota</taxon>
        <taxon>Neoptera</taxon>
        <taxon>Endopterygota</taxon>
        <taxon>Coleoptera</taxon>
        <taxon>Polyphaga</taxon>
        <taxon>Staphyliniformia</taxon>
        <taxon>Silphidae</taxon>
        <taxon>Nicrophorinae</taxon>
        <taxon>Nicrophorus</taxon>
    </lineage>
</organism>
<evidence type="ECO:0000256" key="5">
    <source>
        <dbReference type="ARBA" id="ARBA00035381"/>
    </source>
</evidence>
<evidence type="ECO:0000256" key="2">
    <source>
        <dbReference type="ARBA" id="ARBA00022980"/>
    </source>
</evidence>